<accession>A0A915PX18</accession>
<evidence type="ECO:0000313" key="2">
    <source>
        <dbReference type="WBParaSite" id="sdigi.contig522.g8801.t1"/>
    </source>
</evidence>
<reference evidence="2" key="1">
    <citation type="submission" date="2022-11" db="UniProtKB">
        <authorList>
            <consortium name="WormBaseParasite"/>
        </authorList>
    </citation>
    <scope>IDENTIFICATION</scope>
</reference>
<organism evidence="1 2">
    <name type="scientific">Setaria digitata</name>
    <dbReference type="NCBI Taxonomy" id="48799"/>
    <lineage>
        <taxon>Eukaryota</taxon>
        <taxon>Metazoa</taxon>
        <taxon>Ecdysozoa</taxon>
        <taxon>Nematoda</taxon>
        <taxon>Chromadorea</taxon>
        <taxon>Rhabditida</taxon>
        <taxon>Spirurina</taxon>
        <taxon>Spiruromorpha</taxon>
        <taxon>Filarioidea</taxon>
        <taxon>Setariidae</taxon>
        <taxon>Setaria</taxon>
    </lineage>
</organism>
<name>A0A915PX18_9BILA</name>
<keyword evidence="1" id="KW-1185">Reference proteome</keyword>
<dbReference type="AlphaFoldDB" id="A0A915PX18"/>
<evidence type="ECO:0000313" key="1">
    <source>
        <dbReference type="Proteomes" id="UP000887581"/>
    </source>
</evidence>
<sequence length="243" mass="28219">MSSGRVTSNTRKGVITRTLGNSITVWPLDVHQQQELIFEDMRPVSSQYLKVGDWIQMEVKFDSMVVYREKIEPVLPTYVAKGGNVRIKTRLYFPDGLFSNCELLVGYSNDLGRVGVPFQCSELKADFSYDVWVSRPRKRHALLEKQHNVHWFLVRQRLIPLIRNNEMVKPLYGNWPVDGSSEQFNNTLTENSVNSHENDFSYALSFNNIALKRFYSDPRIRNAVYQCNSDFAHSIESYLEQLL</sequence>
<dbReference type="WBParaSite" id="sdigi.contig522.g8801.t1">
    <property type="protein sequence ID" value="sdigi.contig522.g8801.t1"/>
    <property type="gene ID" value="sdigi.contig522.g8801"/>
</dbReference>
<dbReference type="Proteomes" id="UP000887581">
    <property type="component" value="Unplaced"/>
</dbReference>
<proteinExistence type="predicted"/>
<protein>
    <submittedName>
        <fullName evidence="2">Uncharacterized protein</fullName>
    </submittedName>
</protein>